<dbReference type="Gene3D" id="3.20.20.80">
    <property type="entry name" value="Glycosidases"/>
    <property type="match status" value="1"/>
</dbReference>
<dbReference type="Proteomes" id="UP000823775">
    <property type="component" value="Unassembled WGS sequence"/>
</dbReference>
<gene>
    <name evidence="5" type="primary">BGAL6_4</name>
    <name evidence="5" type="ORF">HAX54_034979</name>
</gene>
<organism evidence="5 6">
    <name type="scientific">Datura stramonium</name>
    <name type="common">Jimsonweed</name>
    <name type="synonym">Common thornapple</name>
    <dbReference type="NCBI Taxonomy" id="4076"/>
    <lineage>
        <taxon>Eukaryota</taxon>
        <taxon>Viridiplantae</taxon>
        <taxon>Streptophyta</taxon>
        <taxon>Embryophyta</taxon>
        <taxon>Tracheophyta</taxon>
        <taxon>Spermatophyta</taxon>
        <taxon>Magnoliopsida</taxon>
        <taxon>eudicotyledons</taxon>
        <taxon>Gunneridae</taxon>
        <taxon>Pentapetalae</taxon>
        <taxon>asterids</taxon>
        <taxon>lamiids</taxon>
        <taxon>Solanales</taxon>
        <taxon>Solanaceae</taxon>
        <taxon>Solanoideae</taxon>
        <taxon>Datureae</taxon>
        <taxon>Datura</taxon>
    </lineage>
</organism>
<protein>
    <recommendedName>
        <fullName evidence="3">beta-galactosidase</fullName>
        <ecNumber evidence="3">3.2.1.23</ecNumber>
    </recommendedName>
</protein>
<dbReference type="PANTHER" id="PTHR23421">
    <property type="entry name" value="BETA-GALACTOSIDASE RELATED"/>
    <property type="match status" value="1"/>
</dbReference>
<evidence type="ECO:0000256" key="2">
    <source>
        <dbReference type="ARBA" id="ARBA00009809"/>
    </source>
</evidence>
<dbReference type="InterPro" id="IPR031330">
    <property type="entry name" value="Gly_Hdrlase_35_cat"/>
</dbReference>
<name>A0ABS8VFZ5_DATST</name>
<sequence>MAEAVGSGGIIGGGDGEEGDKEALVAEEWVRQKLRMWASLISKAKEGGIDVIETYVFWNLHEPQPGQIENEYENKEKAFGEKGPLMFVGQQRWLWNLTLVYLGSCVNKR</sequence>
<dbReference type="Pfam" id="PF01301">
    <property type="entry name" value="Glyco_hydro_35"/>
    <property type="match status" value="1"/>
</dbReference>
<dbReference type="InterPro" id="IPR001944">
    <property type="entry name" value="Glycoside_Hdrlase_35"/>
</dbReference>
<comment type="similarity">
    <text evidence="2">Belongs to the glycosyl hydrolase 35 family.</text>
</comment>
<accession>A0ABS8VFZ5</accession>
<comment type="caution">
    <text evidence="5">The sequence shown here is derived from an EMBL/GenBank/DDBJ whole genome shotgun (WGS) entry which is preliminary data.</text>
</comment>
<comment type="catalytic activity">
    <reaction evidence="1">
        <text>Hydrolysis of terminal non-reducing beta-D-galactose residues in beta-D-galactosides.</text>
        <dbReference type="EC" id="3.2.1.23"/>
    </reaction>
</comment>
<dbReference type="EMBL" id="JACEIK010004544">
    <property type="protein sequence ID" value="MCD9645779.1"/>
    <property type="molecule type" value="Genomic_DNA"/>
</dbReference>
<evidence type="ECO:0000259" key="4">
    <source>
        <dbReference type="Pfam" id="PF01301"/>
    </source>
</evidence>
<proteinExistence type="inferred from homology"/>
<dbReference type="EC" id="3.2.1.23" evidence="3"/>
<dbReference type="InterPro" id="IPR017853">
    <property type="entry name" value="GH"/>
</dbReference>
<dbReference type="SUPFAM" id="SSF51445">
    <property type="entry name" value="(Trans)glycosidases"/>
    <property type="match status" value="1"/>
</dbReference>
<evidence type="ECO:0000256" key="3">
    <source>
        <dbReference type="ARBA" id="ARBA00012756"/>
    </source>
</evidence>
<evidence type="ECO:0000313" key="6">
    <source>
        <dbReference type="Proteomes" id="UP000823775"/>
    </source>
</evidence>
<evidence type="ECO:0000256" key="1">
    <source>
        <dbReference type="ARBA" id="ARBA00001412"/>
    </source>
</evidence>
<keyword evidence="6" id="KW-1185">Reference proteome</keyword>
<reference evidence="5 6" key="1">
    <citation type="journal article" date="2021" name="BMC Genomics">
        <title>Datura genome reveals duplications of psychoactive alkaloid biosynthetic genes and high mutation rate following tissue culture.</title>
        <authorList>
            <person name="Rajewski A."/>
            <person name="Carter-House D."/>
            <person name="Stajich J."/>
            <person name="Litt A."/>
        </authorList>
    </citation>
    <scope>NUCLEOTIDE SEQUENCE [LARGE SCALE GENOMIC DNA]</scope>
    <source>
        <strain evidence="5">AR-01</strain>
    </source>
</reference>
<feature type="domain" description="Glycoside hydrolase 35 catalytic" evidence="4">
    <location>
        <begin position="29"/>
        <end position="71"/>
    </location>
</feature>
<evidence type="ECO:0000313" key="5">
    <source>
        <dbReference type="EMBL" id="MCD9645779.1"/>
    </source>
</evidence>